<name>A0AA45WXM2_9CLOT</name>
<feature type="domain" description="Serine aminopeptidase S33" evidence="2">
    <location>
        <begin position="50"/>
        <end position="287"/>
    </location>
</feature>
<protein>
    <submittedName>
        <fullName evidence="3">Lysophospholipase, alpha-beta hydrolase superfamily</fullName>
    </submittedName>
</protein>
<dbReference type="PANTHER" id="PTHR43798">
    <property type="entry name" value="MONOACYLGLYCEROL LIPASE"/>
    <property type="match status" value="1"/>
</dbReference>
<dbReference type="InterPro" id="IPR029058">
    <property type="entry name" value="AB_hydrolase_fold"/>
</dbReference>
<keyword evidence="1 3" id="KW-0378">Hydrolase</keyword>
<reference evidence="3" key="1">
    <citation type="submission" date="2017-05" db="EMBL/GenBank/DDBJ databases">
        <authorList>
            <person name="Varghese N."/>
            <person name="Submissions S."/>
        </authorList>
    </citation>
    <scope>NUCLEOTIDE SEQUENCE</scope>
    <source>
        <strain evidence="3">Su22</strain>
    </source>
</reference>
<keyword evidence="4" id="KW-1185">Reference proteome</keyword>
<dbReference type="RefSeq" id="WP_283410023.1">
    <property type="nucleotide sequence ID" value="NZ_FXUF01000011.1"/>
</dbReference>
<dbReference type="PANTHER" id="PTHR43798:SF31">
    <property type="entry name" value="AB HYDROLASE SUPERFAMILY PROTEIN YCLE"/>
    <property type="match status" value="1"/>
</dbReference>
<dbReference type="GO" id="GO:0016787">
    <property type="term" value="F:hydrolase activity"/>
    <property type="evidence" value="ECO:0007669"/>
    <property type="project" value="UniProtKB-KW"/>
</dbReference>
<evidence type="ECO:0000313" key="4">
    <source>
        <dbReference type="Proteomes" id="UP001158066"/>
    </source>
</evidence>
<dbReference type="AlphaFoldDB" id="A0AA45WXM2"/>
<evidence type="ECO:0000259" key="2">
    <source>
        <dbReference type="Pfam" id="PF12146"/>
    </source>
</evidence>
<dbReference type="InterPro" id="IPR000073">
    <property type="entry name" value="AB_hydrolase_1"/>
</dbReference>
<evidence type="ECO:0000313" key="3">
    <source>
        <dbReference type="EMBL" id="SMP64177.1"/>
    </source>
</evidence>
<proteinExistence type="predicted"/>
<dbReference type="Pfam" id="PF12146">
    <property type="entry name" value="Hydrolase_4"/>
    <property type="match status" value="1"/>
</dbReference>
<dbReference type="InterPro" id="IPR022742">
    <property type="entry name" value="Hydrolase_4"/>
</dbReference>
<dbReference type="InterPro" id="IPR050266">
    <property type="entry name" value="AB_hydrolase_sf"/>
</dbReference>
<comment type="caution">
    <text evidence="3">The sequence shown here is derived from an EMBL/GenBank/DDBJ whole genome shotgun (WGS) entry which is preliminary data.</text>
</comment>
<dbReference type="EMBL" id="FXUF01000011">
    <property type="protein sequence ID" value="SMP64177.1"/>
    <property type="molecule type" value="Genomic_DNA"/>
</dbReference>
<dbReference type="Gene3D" id="3.40.50.1820">
    <property type="entry name" value="alpha/beta hydrolase"/>
    <property type="match status" value="1"/>
</dbReference>
<gene>
    <name evidence="3" type="ORF">SAMN06296020_111109</name>
</gene>
<dbReference type="PRINTS" id="PR00111">
    <property type="entry name" value="ABHYDROLASE"/>
</dbReference>
<sequence length="305" mass="34832">MYEKDDTWKQLQALLPEKNRLSDKIAPVEKYLTINDMDVHIDEYEQGSNTTVIVFHGVGGNGRIVSFFAAPLVAEGFNVICPDLPGYGFTKYRKKIRYNDWIDIGSRIAEEELKKLRKVFVIGLSAGGMLAYNVACRNKDLSGLIFTNILDSREEEVRLYSAKNKFQAIFGIKLLNLLPEFFKNFRIPIKMVTNMDGLVNDKSILKVLLRDKRGPGSKVDINFLLSMMNSAPMIEPEYFDKIPVLMVHPGNDLWTPVKVSDIFFNRITAIKKRVLLDKAGHFPIEEPGLTQMENEIKAFIKEYSK</sequence>
<evidence type="ECO:0000256" key="1">
    <source>
        <dbReference type="ARBA" id="ARBA00022801"/>
    </source>
</evidence>
<dbReference type="Proteomes" id="UP001158066">
    <property type="component" value="Unassembled WGS sequence"/>
</dbReference>
<dbReference type="SUPFAM" id="SSF53474">
    <property type="entry name" value="alpha/beta-Hydrolases"/>
    <property type="match status" value="1"/>
</dbReference>
<dbReference type="GO" id="GO:0016020">
    <property type="term" value="C:membrane"/>
    <property type="evidence" value="ECO:0007669"/>
    <property type="project" value="TreeGrafter"/>
</dbReference>
<organism evidence="3 4">
    <name type="scientific">Anoxynatronum buryatiense</name>
    <dbReference type="NCBI Taxonomy" id="489973"/>
    <lineage>
        <taxon>Bacteria</taxon>
        <taxon>Bacillati</taxon>
        <taxon>Bacillota</taxon>
        <taxon>Clostridia</taxon>
        <taxon>Eubacteriales</taxon>
        <taxon>Clostridiaceae</taxon>
        <taxon>Anoxynatronum</taxon>
    </lineage>
</organism>
<accession>A0AA45WXM2</accession>